<evidence type="ECO:0000313" key="2">
    <source>
        <dbReference type="Proteomes" id="UP000280759"/>
    </source>
</evidence>
<dbReference type="EMBL" id="UXEP01000037">
    <property type="protein sequence ID" value="VDC43420.1"/>
    <property type="molecule type" value="Genomic_DNA"/>
</dbReference>
<protein>
    <submittedName>
        <fullName evidence="1">Uncharacterized protein</fullName>
    </submittedName>
</protein>
<organism evidence="1 2">
    <name type="scientific">Streptococcus canis</name>
    <dbReference type="NCBI Taxonomy" id="1329"/>
    <lineage>
        <taxon>Bacteria</taxon>
        <taxon>Bacillati</taxon>
        <taxon>Bacillota</taxon>
        <taxon>Bacilli</taxon>
        <taxon>Lactobacillales</taxon>
        <taxon>Streptococcaceae</taxon>
        <taxon>Streptococcus</taxon>
    </lineage>
</organism>
<sequence length="36" mass="4027">MKIDSQKEAKVLDLSINKIDLTFVALSRDTSKSHGH</sequence>
<gene>
    <name evidence="1" type="ORF">FMV2238Y02_19210</name>
</gene>
<proteinExistence type="predicted"/>
<keyword evidence="2" id="KW-1185">Reference proteome</keyword>
<evidence type="ECO:0000313" key="1">
    <source>
        <dbReference type="EMBL" id="VDC43420.1"/>
    </source>
</evidence>
<name>A0A3P5Y1K4_STRCB</name>
<accession>A0A3P5Y1K4</accession>
<reference evidence="1 2" key="1">
    <citation type="submission" date="2018-10" db="EMBL/GenBank/DDBJ databases">
        <authorList>
            <consortium name="Molecular Microbiology and Infection Unit (UMMI)"/>
            <person name="Machado M."/>
        </authorList>
    </citation>
    <scope>NUCLEOTIDE SEQUENCE [LARGE SCALE GENOMIC DNA]</scope>
    <source>
        <strain evidence="1">FMV2238.02</strain>
    </source>
</reference>
<dbReference type="Proteomes" id="UP000280759">
    <property type="component" value="Unassembled WGS sequence"/>
</dbReference>
<dbReference type="AlphaFoldDB" id="A0A3P5Y1K4"/>